<comment type="subcellular location">
    <subcellularLocation>
        <location evidence="2">Cytoplasm</location>
    </subcellularLocation>
</comment>
<dbReference type="InterPro" id="IPR019734">
    <property type="entry name" value="TPR_rpt"/>
</dbReference>
<dbReference type="Gene3D" id="1.25.40.10">
    <property type="entry name" value="Tetratricopeptide repeat domain"/>
    <property type="match status" value="2"/>
</dbReference>
<dbReference type="PANTHER" id="PTHR12601">
    <property type="entry name" value="EUKARYOTIC TRANSLATION INITIATION FACTOR 3 SUBUNIT EIF-3"/>
    <property type="match status" value="1"/>
</dbReference>
<dbReference type="SUPFAM" id="SSF48452">
    <property type="entry name" value="TPR-like"/>
    <property type="match status" value="1"/>
</dbReference>
<evidence type="ECO:0000256" key="1">
    <source>
        <dbReference type="ARBA" id="ARBA00022490"/>
    </source>
</evidence>
<dbReference type="PROSITE" id="PS51823">
    <property type="entry name" value="CLU"/>
    <property type="match status" value="1"/>
</dbReference>
<dbReference type="Pfam" id="PF05303">
    <property type="entry name" value="GSKIP_dom"/>
    <property type="match status" value="1"/>
</dbReference>
<feature type="region of interest" description="Disordered" evidence="4">
    <location>
        <begin position="945"/>
        <end position="964"/>
    </location>
</feature>
<dbReference type="Pfam" id="PF12807">
    <property type="entry name" value="eIF3_p135"/>
    <property type="match status" value="1"/>
</dbReference>
<reference evidence="6 8" key="2">
    <citation type="submission" date="2018-11" db="EMBL/GenBank/DDBJ databases">
        <authorList>
            <consortium name="Pathogen Informatics"/>
        </authorList>
    </citation>
    <scope>NUCLEOTIDE SEQUENCE [LARGE SCALE GENOMIC DNA]</scope>
</reference>
<dbReference type="PROSITE" id="PS50005">
    <property type="entry name" value="TPR"/>
    <property type="match status" value="1"/>
</dbReference>
<evidence type="ECO:0000259" key="5">
    <source>
        <dbReference type="PROSITE" id="PS51823"/>
    </source>
</evidence>
<dbReference type="InterPro" id="IPR027523">
    <property type="entry name" value="CLU_prot"/>
</dbReference>
<dbReference type="Pfam" id="PF13236">
    <property type="entry name" value="CLU"/>
    <property type="match status" value="1"/>
</dbReference>
<keyword evidence="1 2" id="KW-0963">Cytoplasm</keyword>
<dbReference type="GO" id="GO:0007005">
    <property type="term" value="P:mitochondrion organization"/>
    <property type="evidence" value="ECO:0007669"/>
    <property type="project" value="UniProtKB-UniRule"/>
</dbReference>
<dbReference type="InterPro" id="IPR023231">
    <property type="entry name" value="GSKIP_dom_sf"/>
</dbReference>
<dbReference type="Proteomes" id="UP000274756">
    <property type="component" value="Unassembled WGS sequence"/>
</dbReference>
<dbReference type="Pfam" id="PF13424">
    <property type="entry name" value="TPR_12"/>
    <property type="match status" value="1"/>
</dbReference>
<dbReference type="InterPro" id="IPR033646">
    <property type="entry name" value="CLU-central"/>
</dbReference>
<keyword evidence="2" id="KW-0694">RNA-binding</keyword>
<sequence>MVNDEISKSQETLTFNGLSQESQDRSTHSMNDDGLENNVASGNDSGHASNSNFSSPVSPLTPDGERASSPGAFIIIVEKSVVDETASCLNDSSFHVRIVAPGCEPFDLQVVLNSFSIYSFFLQKNLINLKVNAGELVQEIHQILLERESTCHRTCFSLQLDGVSLDSFTELKNIAELKDGCVLKVVEEPYTLREARIHLRHVRELIRGGETVDAVNGIDGASLSYLVTMLIDRKKAFDKSVVCSPPEYIMPGYKERPLVPLLPVNKDAISAGDILYLTVDTLEGRRYHITCCTKGFYVNATAEGIFRPAPSQSHKTIYHSLVDLLSSISAQFKKAITVLLKRRAEKQILERLPTPYQVVSWVTPSFEQTEDDIRAEDCTQPHRIGLEDHIPGQNRDWNEELQTTRELPRETVTEKIIRERAIFKIHSDFVFAAIKGAIAVIDGNVIPLNPSEEPRTRMYIWNNIFFSLGFDVKDYYKESGGDAAAHAATSNDLQGVHAYAQLDNPKLFTVGMVIIDYKGYRVTAQTIIPGILEREQEQSVVYGSIDFGKTVVTSEKYQELLEKPAEQLKILPHNVKNGKEDDKILRLFSSIETKGIIGNDSRHYILDLLRTFPPDVNYLEGVQVTDICKNSGFPRQFPHKLASLRQELVDAFVEYRYLMFIRIAAYQIQRMRINLSGESSGSITENSFEIQQKSENSEEKNEIAIDQLKSETVDGKRQDDLLLLETEIAKKIFDETIEEEVIDSRLDKNISKQIISKAAQDVGSVCSDAFEIRFNPDCFCSTVKHADNEDLAKQRLLVAEAAEFLIVHQLPNFVRDCLQHAVLPIDGISLIGALHDRGINVRYLGRLVNYVQDVEQLAYLKSIILLIQEDDITVLNTQIETRPLIFSTYLFQVICMIELICRSAKHIYRGYLQPVTPCSIAAAVAHFLNCLLSSTTNSVLSNDETNSTFNGSKRTKGARRRKQSNGHIKGCNLWANMSSKILWENLLNEFCSYYAFAINCQNIDEFLRQNNLQKTSILRRFAQMVGIQVLLKDYNLESGKKSPLFLEDDIQNIYPVCKHIDPRAIDANNMFIAGQAKVQQGAMRVGYDMVAESLNLMNNIYGAMHVEMGQCMRLLARLSYIMGDPAEALAQQHKATLISERCSGLDSAITITEYINLAHFSFANLHIVASLKLLYRARYLLLLVHGENHPLIAQIDGNIGVILYAVQEYDDALKFLQNALKLHQIYSEPLALKTALIYHLIARTQSCRGDFRSALQMEKETFSVYSKTFGEHHEKTKESSEFLKHLTQQAVNFQKRINEANRQGSSNIGQLLPVEVVILLFFNILINIIMISKYLKIQSLIEMVHRPSLQSILEVLNIINGIIFLHLKNPADGKDLEPSKNDCKPHYKSESDQLPSRSKEGSDLRSEILNVPCSKTLNLKIQEEALD</sequence>
<dbReference type="Gene3D" id="3.30.2280.10">
    <property type="entry name" value="Hypothetical protein (hspc210)"/>
    <property type="match status" value="1"/>
</dbReference>
<feature type="domain" description="Clu" evidence="5">
    <location>
        <begin position="370"/>
        <end position="619"/>
    </location>
</feature>
<dbReference type="AlphaFoldDB" id="A0A0N4UMH1"/>
<feature type="region of interest" description="Disordered" evidence="4">
    <location>
        <begin position="1"/>
        <end position="65"/>
    </location>
</feature>
<dbReference type="InterPro" id="IPR028275">
    <property type="entry name" value="CLU_N"/>
</dbReference>
<dbReference type="SUPFAM" id="SSF103107">
    <property type="entry name" value="Hypothetical protein c14orf129, hspc210"/>
    <property type="match status" value="1"/>
</dbReference>
<comment type="function">
    <text evidence="2">mRNA-binding protein involved in proper cytoplasmic distribution of mitochondria.</text>
</comment>
<keyword evidence="3" id="KW-0802">TPR repeat</keyword>
<evidence type="ECO:0000313" key="7">
    <source>
        <dbReference type="Proteomes" id="UP000038040"/>
    </source>
</evidence>
<reference evidence="9" key="1">
    <citation type="submission" date="2017-02" db="UniProtKB">
        <authorList>
            <consortium name="WormBaseParasite"/>
        </authorList>
    </citation>
    <scope>IDENTIFICATION</scope>
</reference>
<evidence type="ECO:0000256" key="3">
    <source>
        <dbReference type="PROSITE-ProRule" id="PRU00339"/>
    </source>
</evidence>
<organism evidence="7 9">
    <name type="scientific">Dracunculus medinensis</name>
    <name type="common">Guinea worm</name>
    <dbReference type="NCBI Taxonomy" id="318479"/>
    <lineage>
        <taxon>Eukaryota</taxon>
        <taxon>Metazoa</taxon>
        <taxon>Ecdysozoa</taxon>
        <taxon>Nematoda</taxon>
        <taxon>Chromadorea</taxon>
        <taxon>Rhabditida</taxon>
        <taxon>Spirurina</taxon>
        <taxon>Dracunculoidea</taxon>
        <taxon>Dracunculidae</taxon>
        <taxon>Dracunculus</taxon>
    </lineage>
</organism>
<evidence type="ECO:0000256" key="2">
    <source>
        <dbReference type="HAMAP-Rule" id="MF_03013"/>
    </source>
</evidence>
<dbReference type="CDD" id="cd15466">
    <property type="entry name" value="CLU-central"/>
    <property type="match status" value="1"/>
</dbReference>
<feature type="repeat" description="TPR" evidence="3">
    <location>
        <begin position="1193"/>
        <end position="1226"/>
    </location>
</feature>
<evidence type="ECO:0000313" key="9">
    <source>
        <dbReference type="WBParaSite" id="DME_0000904601-mRNA-1"/>
    </source>
</evidence>
<dbReference type="InterPro" id="IPR007967">
    <property type="entry name" value="GSKIP_dom"/>
</dbReference>
<dbReference type="Pfam" id="PF15044">
    <property type="entry name" value="CLU_N"/>
    <property type="match status" value="1"/>
</dbReference>
<keyword evidence="8" id="KW-1185">Reference proteome</keyword>
<dbReference type="OrthoDB" id="1414216at2759"/>
<dbReference type="Proteomes" id="UP000038040">
    <property type="component" value="Unplaced"/>
</dbReference>
<feature type="region of interest" description="Disordered" evidence="4">
    <location>
        <begin position="1376"/>
        <end position="1404"/>
    </location>
</feature>
<accession>A0A0N4UMH1</accession>
<feature type="region of interest" description="Disordered" evidence="4">
    <location>
        <begin position="678"/>
        <end position="702"/>
    </location>
</feature>
<dbReference type="STRING" id="318479.A0A0N4UMH1"/>
<dbReference type="InterPro" id="IPR025697">
    <property type="entry name" value="CLU_dom"/>
</dbReference>
<feature type="compositionally biased region" description="Basic and acidic residues" evidence="4">
    <location>
        <begin position="22"/>
        <end position="31"/>
    </location>
</feature>
<name>A0A0N4UMH1_DRAME</name>
<gene>
    <name evidence="6" type="ORF">DME_LOCUS2836</name>
</gene>
<feature type="compositionally biased region" description="Polar residues" evidence="4">
    <location>
        <begin position="9"/>
        <end position="21"/>
    </location>
</feature>
<dbReference type="InterPro" id="IPR011990">
    <property type="entry name" value="TPR-like_helical_dom_sf"/>
</dbReference>
<evidence type="ECO:0000313" key="6">
    <source>
        <dbReference type="EMBL" id="VDN52863.1"/>
    </source>
</evidence>
<dbReference type="HAMAP" id="MF_03013">
    <property type="entry name" value="CLU"/>
    <property type="match status" value="1"/>
</dbReference>
<dbReference type="EMBL" id="UYYG01000083">
    <property type="protein sequence ID" value="VDN52863.1"/>
    <property type="molecule type" value="Genomic_DNA"/>
</dbReference>
<evidence type="ECO:0000313" key="8">
    <source>
        <dbReference type="Proteomes" id="UP000274756"/>
    </source>
</evidence>
<dbReference type="FunFam" id="1.25.40.10:FF:000099">
    <property type="entry name" value="Clustered mitochondria protein homolog"/>
    <property type="match status" value="1"/>
</dbReference>
<dbReference type="GO" id="GO:0005737">
    <property type="term" value="C:cytoplasm"/>
    <property type="evidence" value="ECO:0007669"/>
    <property type="project" value="UniProtKB-SubCell"/>
</dbReference>
<dbReference type="PANTHER" id="PTHR12601:SF6">
    <property type="entry name" value="CLUSTERED MITOCHONDRIA PROTEIN HOMOLOG"/>
    <property type="match status" value="1"/>
</dbReference>
<evidence type="ECO:0000256" key="4">
    <source>
        <dbReference type="SAM" id="MobiDB-lite"/>
    </source>
</evidence>
<dbReference type="WBParaSite" id="DME_0000904601-mRNA-1">
    <property type="protein sequence ID" value="DME_0000904601-mRNA-1"/>
    <property type="gene ID" value="DME_0000904601"/>
</dbReference>
<dbReference type="GO" id="GO:0048312">
    <property type="term" value="P:intracellular distribution of mitochondria"/>
    <property type="evidence" value="ECO:0007669"/>
    <property type="project" value="TreeGrafter"/>
</dbReference>
<dbReference type="GO" id="GO:0003729">
    <property type="term" value="F:mRNA binding"/>
    <property type="evidence" value="ECO:0007669"/>
    <property type="project" value="TreeGrafter"/>
</dbReference>
<protein>
    <recommendedName>
        <fullName evidence="2">Clustered mitochondria protein homolog</fullName>
    </recommendedName>
</protein>
<comment type="similarity">
    <text evidence="2">Belongs to the CLU family.</text>
</comment>
<feature type="compositionally biased region" description="Polar residues" evidence="4">
    <location>
        <begin position="38"/>
        <end position="58"/>
    </location>
</feature>
<feature type="compositionally biased region" description="Basic residues" evidence="4">
    <location>
        <begin position="953"/>
        <end position="964"/>
    </location>
</feature>
<feature type="compositionally biased region" description="Polar residues" evidence="4">
    <location>
        <begin position="678"/>
        <end position="694"/>
    </location>
</feature>
<proteinExistence type="inferred from homology"/>